<keyword evidence="1" id="KW-0472">Membrane</keyword>
<sequence length="186" mass="21852">MNEILYGLGWALNVVIFLVVIFWLQKFSKMRWKLFFGTRKDLVSVQHHELYSCFLTAFCFLIFHMMDSELEWFMLSLDMEKVEKIKLFYTSLIVLKFALLMTLFCFHLIRGCTFSPSARICTYVTLVFMMLLGMQLIARGYYDYHALNIVYIVGGWICNLIAIAALASYPVRSIKDHYKERRATAS</sequence>
<evidence type="ECO:0000313" key="2">
    <source>
        <dbReference type="EMBL" id="CAH9049985.1"/>
    </source>
</evidence>
<gene>
    <name evidence="2" type="ORF">PSECIP111854_00441</name>
</gene>
<dbReference type="Proteomes" id="UP001152467">
    <property type="component" value="Unassembled WGS sequence"/>
</dbReference>
<evidence type="ECO:0000313" key="3">
    <source>
        <dbReference type="Proteomes" id="UP001152467"/>
    </source>
</evidence>
<dbReference type="EMBL" id="CAMAPC010000001">
    <property type="protein sequence ID" value="CAH9049985.1"/>
    <property type="molecule type" value="Genomic_DNA"/>
</dbReference>
<comment type="caution">
    <text evidence="2">The sequence shown here is derived from an EMBL/GenBank/DDBJ whole genome shotgun (WGS) entry which is preliminary data.</text>
</comment>
<reference evidence="2" key="1">
    <citation type="submission" date="2022-07" db="EMBL/GenBank/DDBJ databases">
        <authorList>
            <person name="Criscuolo A."/>
        </authorList>
    </citation>
    <scope>NUCLEOTIDE SEQUENCE</scope>
    <source>
        <strain evidence="2">CIP111854</strain>
    </source>
</reference>
<keyword evidence="1" id="KW-1133">Transmembrane helix</keyword>
<organism evidence="2 3">
    <name type="scientific">Pseudoalteromonas holothuriae</name>
    <dbReference type="NCBI Taxonomy" id="2963714"/>
    <lineage>
        <taxon>Bacteria</taxon>
        <taxon>Pseudomonadati</taxon>
        <taxon>Pseudomonadota</taxon>
        <taxon>Gammaproteobacteria</taxon>
        <taxon>Alteromonadales</taxon>
        <taxon>Pseudoalteromonadaceae</taxon>
        <taxon>Pseudoalteromonas</taxon>
    </lineage>
</organism>
<dbReference type="RefSeq" id="WP_261625661.1">
    <property type="nucleotide sequence ID" value="NZ_CAMAPC010000001.1"/>
</dbReference>
<accession>A0A9W4QRP5</accession>
<proteinExistence type="predicted"/>
<name>A0A9W4QRP5_9GAMM</name>
<feature type="transmembrane region" description="Helical" evidence="1">
    <location>
        <begin position="86"/>
        <end position="109"/>
    </location>
</feature>
<evidence type="ECO:0000256" key="1">
    <source>
        <dbReference type="SAM" id="Phobius"/>
    </source>
</evidence>
<feature type="transmembrane region" description="Helical" evidence="1">
    <location>
        <begin position="148"/>
        <end position="171"/>
    </location>
</feature>
<feature type="transmembrane region" description="Helical" evidence="1">
    <location>
        <begin position="49"/>
        <end position="66"/>
    </location>
</feature>
<feature type="transmembrane region" description="Helical" evidence="1">
    <location>
        <begin position="121"/>
        <end position="142"/>
    </location>
</feature>
<keyword evidence="1" id="KW-0812">Transmembrane</keyword>
<keyword evidence="3" id="KW-1185">Reference proteome</keyword>
<feature type="transmembrane region" description="Helical" evidence="1">
    <location>
        <begin position="6"/>
        <end position="24"/>
    </location>
</feature>
<dbReference type="AlphaFoldDB" id="A0A9W4QRP5"/>
<protein>
    <submittedName>
        <fullName evidence="2">Uncharacterized protein</fullName>
    </submittedName>
</protein>